<dbReference type="InterPro" id="IPR011118">
    <property type="entry name" value="Tannase/feruloyl_esterase"/>
</dbReference>
<evidence type="ECO:0000256" key="8">
    <source>
        <dbReference type="ARBA" id="ARBA00022837"/>
    </source>
</evidence>
<evidence type="ECO:0000313" key="14">
    <source>
        <dbReference type="Proteomes" id="UP000249363"/>
    </source>
</evidence>
<dbReference type="AlphaFoldDB" id="A0A364KL20"/>
<dbReference type="InterPro" id="IPR029058">
    <property type="entry name" value="AB_hydrolase_fold"/>
</dbReference>
<keyword evidence="8" id="KW-0106">Calcium</keyword>
<dbReference type="PANTHER" id="PTHR33938:SF15">
    <property type="entry name" value="FERULOYL ESTERASE B-RELATED"/>
    <property type="match status" value="1"/>
</dbReference>
<keyword evidence="14" id="KW-1185">Reference proteome</keyword>
<dbReference type="InterPro" id="IPR002168">
    <property type="entry name" value="Lipase_GDXG_HIS_AS"/>
</dbReference>
<comment type="similarity">
    <text evidence="2">Belongs to the 'GDXG' lipolytic enzyme family.</text>
</comment>
<name>A0A364KL20_TALAM</name>
<dbReference type="GO" id="GO:0045493">
    <property type="term" value="P:xylan catabolic process"/>
    <property type="evidence" value="ECO:0007669"/>
    <property type="project" value="UniProtKB-KW"/>
</dbReference>
<comment type="caution">
    <text evidence="13">The sequence shown here is derived from an EMBL/GenBank/DDBJ whole genome shotgun (WGS) entry which is preliminary data.</text>
</comment>
<comment type="catalytic activity">
    <reaction evidence="10">
        <text>feruloyl-polysaccharide + H2O = ferulate + polysaccharide.</text>
        <dbReference type="EC" id="3.1.1.73"/>
    </reaction>
</comment>
<dbReference type="STRING" id="1196081.A0A364KL20"/>
<evidence type="ECO:0000313" key="13">
    <source>
        <dbReference type="EMBL" id="RAO64242.1"/>
    </source>
</evidence>
<protein>
    <recommendedName>
        <fullName evidence="11">Carboxylic ester hydrolase</fullName>
        <ecNumber evidence="11">3.1.1.-</ecNumber>
    </recommendedName>
</protein>
<evidence type="ECO:0000256" key="1">
    <source>
        <dbReference type="ARBA" id="ARBA00006249"/>
    </source>
</evidence>
<dbReference type="SUPFAM" id="SSF53474">
    <property type="entry name" value="alpha/beta-Hydrolases"/>
    <property type="match status" value="2"/>
</dbReference>
<dbReference type="EC" id="3.1.1.-" evidence="11"/>
<dbReference type="GeneID" id="63789471"/>
<keyword evidence="4" id="KW-0624">Polysaccharide degradation</keyword>
<sequence>MKIMDFSRYGTASKEWLDFVSRNPQASRDGYNDNDIQLASQLRESANKAREATSQRLLSQHDLHKKVNISTLSIPSRGSHSIPLRRYSPSSYNQNGERAENLARCLVYFHGGGFLFGSETTDDYLCATMADSLKIVIISVIYRHTPDWPHPSQNQDAEDAMLYIEKSATNLGIDIPSGLGVLGISAGAGLAAAMAIRDRSHLRVISSVTLSIPWLIHVENYPFELFESPENSSKIQCRDAPVIPWPRLKMFSNLVDGGNNNSLNKDPLLNAALRADEELRGWPKTAILVAGMDPLRDDGLLLATRLKALKSTPGINVLNATVLEPEALNATGILNIYTLCQVQGTITYAAGGNDTPDPKGKNTLTWELYLPINSEYNGRFMVVGNGGYAGEIVDSAMMAQLNLGYAVAGCDSGHSLADSGNTTYAPFLADKAMVKAWIHNSIAMITPITKALTTEYYAKSPEFSYYYGCSTGGGQGYALAQYHPDLFDGIYAGSPGNWYSHLILSFLWNGLHTAGSGYMSQDALNFITDSVVAACDALDGVVDGLIENPLNCNYNITQLECKSGRNPISASGTVVCLTVDQIKAVQAIYAGPKNLVTGGEVYPGMSLGSENGWIYQETTLYEYYSRLILQELVFDDLAYNVSTFNWGTDVRKVDELASPLIDEISPDLSAFRKSGGKLITTQGWADQFNAAIWPILHLDQIRARMTGVDIDDFIEVFMVPGGGHCGANPEYPHVPGTYDVLDVLVPWVEQGTRPLQMLSTTPPDGTNTTRKLCPWPSTAQYVAGNIDDWTSYICA</sequence>
<dbReference type="PROSITE" id="PS01173">
    <property type="entry name" value="LIPASE_GDXG_HIS"/>
    <property type="match status" value="1"/>
</dbReference>
<evidence type="ECO:0000259" key="12">
    <source>
        <dbReference type="Pfam" id="PF07859"/>
    </source>
</evidence>
<comment type="similarity">
    <text evidence="1 11">Belongs to the tannase family.</text>
</comment>
<reference evidence="13 14" key="1">
    <citation type="journal article" date="2017" name="Biotechnol. Biofuels">
        <title>Differential beta-glucosidase expression as a function of carbon source availability in Talaromyces amestolkiae: a genomic and proteomic approach.</title>
        <authorList>
            <person name="de Eugenio L.I."/>
            <person name="Mendez-Liter J.A."/>
            <person name="Nieto-Dominguez M."/>
            <person name="Alonso L."/>
            <person name="Gil-Munoz J."/>
            <person name="Barriuso J."/>
            <person name="Prieto A."/>
            <person name="Martinez M.J."/>
        </authorList>
    </citation>
    <scope>NUCLEOTIDE SEQUENCE [LARGE SCALE GENOMIC DNA]</scope>
    <source>
        <strain evidence="13 14">CIB</strain>
    </source>
</reference>
<keyword evidence="6" id="KW-0732">Signal</keyword>
<evidence type="ECO:0000256" key="6">
    <source>
        <dbReference type="ARBA" id="ARBA00022729"/>
    </source>
</evidence>
<keyword evidence="3" id="KW-0719">Serine esterase</keyword>
<organism evidence="13 14">
    <name type="scientific">Talaromyces amestolkiae</name>
    <dbReference type="NCBI Taxonomy" id="1196081"/>
    <lineage>
        <taxon>Eukaryota</taxon>
        <taxon>Fungi</taxon>
        <taxon>Dikarya</taxon>
        <taxon>Ascomycota</taxon>
        <taxon>Pezizomycotina</taxon>
        <taxon>Eurotiomycetes</taxon>
        <taxon>Eurotiomycetidae</taxon>
        <taxon>Eurotiales</taxon>
        <taxon>Trichocomaceae</taxon>
        <taxon>Talaromyces</taxon>
        <taxon>Talaromyces sect. Talaromyces</taxon>
    </lineage>
</organism>
<evidence type="ECO:0000256" key="3">
    <source>
        <dbReference type="ARBA" id="ARBA00022487"/>
    </source>
</evidence>
<gene>
    <name evidence="13" type="ORF">BHQ10_000254</name>
</gene>
<accession>A0A364KL20</accession>
<feature type="domain" description="Alpha/beta hydrolase fold-3" evidence="12">
    <location>
        <begin position="106"/>
        <end position="310"/>
    </location>
</feature>
<keyword evidence="4" id="KW-0858">Xylan degradation</keyword>
<dbReference type="Proteomes" id="UP000249363">
    <property type="component" value="Unassembled WGS sequence"/>
</dbReference>
<keyword evidence="4" id="KW-0119">Carbohydrate metabolism</keyword>
<dbReference type="Gene3D" id="3.40.50.1820">
    <property type="entry name" value="alpha/beta hydrolase"/>
    <property type="match status" value="2"/>
</dbReference>
<evidence type="ECO:0000256" key="2">
    <source>
        <dbReference type="ARBA" id="ARBA00010515"/>
    </source>
</evidence>
<dbReference type="Pfam" id="PF07859">
    <property type="entry name" value="Abhydrolase_3"/>
    <property type="match status" value="1"/>
</dbReference>
<proteinExistence type="inferred from homology"/>
<evidence type="ECO:0000256" key="7">
    <source>
        <dbReference type="ARBA" id="ARBA00022801"/>
    </source>
</evidence>
<evidence type="ECO:0000256" key="9">
    <source>
        <dbReference type="ARBA" id="ARBA00023157"/>
    </source>
</evidence>
<evidence type="ECO:0000256" key="5">
    <source>
        <dbReference type="ARBA" id="ARBA00022723"/>
    </source>
</evidence>
<dbReference type="EMBL" id="MIKG01000001">
    <property type="protein sequence ID" value="RAO64242.1"/>
    <property type="molecule type" value="Genomic_DNA"/>
</dbReference>
<dbReference type="OrthoDB" id="3039123at2759"/>
<keyword evidence="5" id="KW-0479">Metal-binding</keyword>
<evidence type="ECO:0000256" key="10">
    <source>
        <dbReference type="ARBA" id="ARBA00034075"/>
    </source>
</evidence>
<keyword evidence="7 11" id="KW-0378">Hydrolase</keyword>
<dbReference type="GO" id="GO:0030600">
    <property type="term" value="F:feruloyl esterase activity"/>
    <property type="evidence" value="ECO:0007669"/>
    <property type="project" value="UniProtKB-EC"/>
</dbReference>
<evidence type="ECO:0000256" key="11">
    <source>
        <dbReference type="RuleBase" id="RU361238"/>
    </source>
</evidence>
<dbReference type="Pfam" id="PF07519">
    <property type="entry name" value="Tannase"/>
    <property type="match status" value="1"/>
</dbReference>
<dbReference type="GO" id="GO:0046872">
    <property type="term" value="F:metal ion binding"/>
    <property type="evidence" value="ECO:0007669"/>
    <property type="project" value="UniProtKB-KW"/>
</dbReference>
<dbReference type="RefSeq" id="XP_040728759.1">
    <property type="nucleotide sequence ID" value="XM_040874697.1"/>
</dbReference>
<evidence type="ECO:0000256" key="4">
    <source>
        <dbReference type="ARBA" id="ARBA00022651"/>
    </source>
</evidence>
<dbReference type="InterPro" id="IPR013094">
    <property type="entry name" value="AB_hydrolase_3"/>
</dbReference>
<dbReference type="PANTHER" id="PTHR33938">
    <property type="entry name" value="FERULOYL ESTERASE B-RELATED"/>
    <property type="match status" value="1"/>
</dbReference>
<keyword evidence="9" id="KW-1015">Disulfide bond</keyword>